<dbReference type="EMBL" id="BMAV01003460">
    <property type="protein sequence ID" value="GFY43066.1"/>
    <property type="molecule type" value="Genomic_DNA"/>
</dbReference>
<dbReference type="AlphaFoldDB" id="A0A8X7BSD8"/>
<proteinExistence type="predicted"/>
<keyword evidence="2" id="KW-1185">Reference proteome</keyword>
<evidence type="ECO:0000313" key="1">
    <source>
        <dbReference type="EMBL" id="GFY43066.1"/>
    </source>
</evidence>
<sequence>MDFRINLVILSSAKRKGSEHCLYHAPWIADGEALLLKKEIYLLPLSLQFLKISFGSDGEWCKESQRVEGQSCRMLISNGGQQICYQAVHVESIKFYYSSDEESNMFEADAK</sequence>
<organism evidence="1 2">
    <name type="scientific">Trichonephila inaurata madagascariensis</name>
    <dbReference type="NCBI Taxonomy" id="2747483"/>
    <lineage>
        <taxon>Eukaryota</taxon>
        <taxon>Metazoa</taxon>
        <taxon>Ecdysozoa</taxon>
        <taxon>Arthropoda</taxon>
        <taxon>Chelicerata</taxon>
        <taxon>Arachnida</taxon>
        <taxon>Araneae</taxon>
        <taxon>Araneomorphae</taxon>
        <taxon>Entelegynae</taxon>
        <taxon>Araneoidea</taxon>
        <taxon>Nephilidae</taxon>
        <taxon>Trichonephila</taxon>
        <taxon>Trichonephila inaurata</taxon>
    </lineage>
</organism>
<name>A0A8X7BSD8_9ARAC</name>
<dbReference type="Proteomes" id="UP000886998">
    <property type="component" value="Unassembled WGS sequence"/>
</dbReference>
<protein>
    <submittedName>
        <fullName evidence="1">Uncharacterized protein</fullName>
    </submittedName>
</protein>
<accession>A0A8X7BSD8</accession>
<comment type="caution">
    <text evidence="1">The sequence shown here is derived from an EMBL/GenBank/DDBJ whole genome shotgun (WGS) entry which is preliminary data.</text>
</comment>
<reference evidence="1" key="1">
    <citation type="submission" date="2020-08" db="EMBL/GenBank/DDBJ databases">
        <title>Multicomponent nature underlies the extraordinary mechanical properties of spider dragline silk.</title>
        <authorList>
            <person name="Kono N."/>
            <person name="Nakamura H."/>
            <person name="Mori M."/>
            <person name="Yoshida Y."/>
            <person name="Ohtoshi R."/>
            <person name="Malay A.D."/>
            <person name="Moran D.A.P."/>
            <person name="Tomita M."/>
            <person name="Numata K."/>
            <person name="Arakawa K."/>
        </authorList>
    </citation>
    <scope>NUCLEOTIDE SEQUENCE</scope>
</reference>
<evidence type="ECO:0000313" key="2">
    <source>
        <dbReference type="Proteomes" id="UP000886998"/>
    </source>
</evidence>
<gene>
    <name evidence="1" type="ORF">TNIN_501041</name>
</gene>